<dbReference type="InterPro" id="IPR031982">
    <property type="entry name" value="PilE-like"/>
</dbReference>
<dbReference type="Gene3D" id="3.30.700.10">
    <property type="entry name" value="Glycoprotein, Type 4 Pilin"/>
    <property type="match status" value="1"/>
</dbReference>
<evidence type="ECO:0000313" key="2">
    <source>
        <dbReference type="EMBL" id="NRT57532.1"/>
    </source>
</evidence>
<protein>
    <submittedName>
        <fullName evidence="2">Type IV pilus assembly protein PilE</fullName>
    </submittedName>
</protein>
<dbReference type="SUPFAM" id="SSF54523">
    <property type="entry name" value="Pili subunits"/>
    <property type="match status" value="1"/>
</dbReference>
<sequence length="143" mass="15384">MTLIELCVVMLLVGLLLVLALPSWQQQVRRARRADAFAALAQIELAQSRWRSRHAEHAGSLGADGLALPTRSPAGHYALALDAGIDDPASAFRATASALGDQAGDTDCRWLAIEYAAGALRPRSGPDARLDNDAARNRDCWRP</sequence>
<feature type="region of interest" description="Disordered" evidence="1">
    <location>
        <begin position="124"/>
        <end position="143"/>
    </location>
</feature>
<accession>A0ABX2G8L3</accession>
<keyword evidence="3" id="KW-1185">Reference proteome</keyword>
<dbReference type="Pfam" id="PF16732">
    <property type="entry name" value="ComP_DUS"/>
    <property type="match status" value="1"/>
</dbReference>
<dbReference type="InterPro" id="IPR045584">
    <property type="entry name" value="Pilin-like"/>
</dbReference>
<dbReference type="Proteomes" id="UP001516061">
    <property type="component" value="Unassembled WGS sequence"/>
</dbReference>
<evidence type="ECO:0000313" key="3">
    <source>
        <dbReference type="Proteomes" id="UP001516061"/>
    </source>
</evidence>
<dbReference type="RefSeq" id="WP_173806543.1">
    <property type="nucleotide sequence ID" value="NZ_JABSNM010000016.1"/>
</dbReference>
<organism evidence="2 3">
    <name type="scientific">Sphaerotilus uruguayifluvii</name>
    <dbReference type="NCBI Taxonomy" id="2735897"/>
    <lineage>
        <taxon>Bacteria</taxon>
        <taxon>Pseudomonadati</taxon>
        <taxon>Pseudomonadota</taxon>
        <taxon>Betaproteobacteria</taxon>
        <taxon>Burkholderiales</taxon>
        <taxon>Sphaerotilaceae</taxon>
        <taxon>Sphaerotilus</taxon>
    </lineage>
</organism>
<name>A0ABX2G8L3_9BURK</name>
<comment type="caution">
    <text evidence="2">The sequence shown here is derived from an EMBL/GenBank/DDBJ whole genome shotgun (WGS) entry which is preliminary data.</text>
</comment>
<dbReference type="EMBL" id="JABSNM010000016">
    <property type="protein sequence ID" value="NRT57532.1"/>
    <property type="molecule type" value="Genomic_DNA"/>
</dbReference>
<gene>
    <name evidence="2" type="ORF">HNQ01_003288</name>
</gene>
<proteinExistence type="predicted"/>
<evidence type="ECO:0000256" key="1">
    <source>
        <dbReference type="SAM" id="MobiDB-lite"/>
    </source>
</evidence>
<reference evidence="2 3" key="1">
    <citation type="submission" date="2020-05" db="EMBL/GenBank/DDBJ databases">
        <title>Genomic Encyclopedia of Type Strains, Phase IV (KMG-V): Genome sequencing to study the core and pangenomes of soil and plant-associated prokaryotes.</title>
        <authorList>
            <person name="Whitman W."/>
        </authorList>
    </citation>
    <scope>NUCLEOTIDE SEQUENCE [LARGE SCALE GENOMIC DNA]</scope>
    <source>
        <strain evidence="2 3">C29</strain>
    </source>
</reference>